<protein>
    <submittedName>
        <fullName evidence="1">Uncharacterized protein</fullName>
    </submittedName>
</protein>
<comment type="caution">
    <text evidence="1">The sequence shown here is derived from an EMBL/GenBank/DDBJ whole genome shotgun (WGS) entry which is preliminary data.</text>
</comment>
<name>A0A427XHG5_9TREE</name>
<evidence type="ECO:0000313" key="2">
    <source>
        <dbReference type="Proteomes" id="UP000279236"/>
    </source>
</evidence>
<accession>A0A427XHG5</accession>
<keyword evidence="2" id="KW-1185">Reference proteome</keyword>
<sequence>MSAPNMAAWFQYQMSSRGRKCTGVLGTGMYAGQNCHLADRDPAGRVVLYCLMCRVPFMYIPTMG</sequence>
<dbReference type="RefSeq" id="XP_028473487.1">
    <property type="nucleotide sequence ID" value="XM_028617809.1"/>
</dbReference>
<dbReference type="GeneID" id="39586603"/>
<dbReference type="EMBL" id="RSCE01000012">
    <property type="protein sequence ID" value="RSH78340.1"/>
    <property type="molecule type" value="Genomic_DNA"/>
</dbReference>
<organism evidence="1 2">
    <name type="scientific">Apiotrichum porosum</name>
    <dbReference type="NCBI Taxonomy" id="105984"/>
    <lineage>
        <taxon>Eukaryota</taxon>
        <taxon>Fungi</taxon>
        <taxon>Dikarya</taxon>
        <taxon>Basidiomycota</taxon>
        <taxon>Agaricomycotina</taxon>
        <taxon>Tremellomycetes</taxon>
        <taxon>Trichosporonales</taxon>
        <taxon>Trichosporonaceae</taxon>
        <taxon>Apiotrichum</taxon>
    </lineage>
</organism>
<reference evidence="1 2" key="1">
    <citation type="submission" date="2018-11" db="EMBL/GenBank/DDBJ databases">
        <title>Genome sequence of Apiotrichum porosum DSM 27194.</title>
        <authorList>
            <person name="Aliyu H."/>
            <person name="Gorte O."/>
            <person name="Ochsenreither K."/>
        </authorList>
    </citation>
    <scope>NUCLEOTIDE SEQUENCE [LARGE SCALE GENOMIC DNA]</scope>
    <source>
        <strain evidence="1 2">DSM 27194</strain>
    </source>
</reference>
<proteinExistence type="predicted"/>
<dbReference type="AlphaFoldDB" id="A0A427XHG5"/>
<gene>
    <name evidence="1" type="ORF">EHS24_002060</name>
</gene>
<evidence type="ECO:0000313" key="1">
    <source>
        <dbReference type="EMBL" id="RSH78340.1"/>
    </source>
</evidence>
<dbReference type="Proteomes" id="UP000279236">
    <property type="component" value="Unassembled WGS sequence"/>
</dbReference>